<evidence type="ECO:0000256" key="1">
    <source>
        <dbReference type="SAM" id="MobiDB-lite"/>
    </source>
</evidence>
<sequence length="512" mass="58605">MSLKGVKKAFKRAPHQLIGRKSIEDKIVVQWDNDLSTAISGLNFLASQTAKYKKSCITLLEDQFNLSLLIEEIESEPDVLLEDLQEFKDIMTKLKDDIDYKFELLDNTISYRCKELIPALENYQKMLKKRSHKKMDYDIHNNNVQKMISKKSSFTDKDASNLKQEQDLLEKSTKIFFEIDEKIRIIIPEALDILSEFLNKLIFSFTIQAKDILILISNAFKHLTSSLGLNSNSFLEIIQEWENDFTTPRFKLEGLDLLKDYRPYESKDSFLNVTKTRMKKEAANIGESTLHKTNAVITKTFHPKATHLNLRHLKIENPVHMSSPEGMFTTAMDPISPDHSLTHSRNFSSSLSTPNGAQSLSPSANSSAWMKPLSLQRSRTVGDNHEVVYDENNHKQETEKRAEISSGSGTPDMKNGKYHQEADEEAMIDHSEDHDTSWMSEEDQNTSSVPEDKVLSLINDIQKLRKPRTRIIDQCPVTINFSESHYDDNDLRFYVAANSSLSAQLLRAHLAN</sequence>
<dbReference type="GO" id="GO:1990528">
    <property type="term" value="C:Rvs161p-Rvs167p complex"/>
    <property type="evidence" value="ECO:0007669"/>
    <property type="project" value="TreeGrafter"/>
</dbReference>
<evidence type="ECO:0008006" key="4">
    <source>
        <dbReference type="Google" id="ProtNLM"/>
    </source>
</evidence>
<keyword evidence="3" id="KW-1185">Reference proteome</keyword>
<dbReference type="OrthoDB" id="10255128at2759"/>
<evidence type="ECO:0000313" key="2">
    <source>
        <dbReference type="EMBL" id="ODV97161.1"/>
    </source>
</evidence>
<dbReference type="PANTHER" id="PTHR47174:SF1">
    <property type="entry name" value="REDUCED VIABILITY UPON STARVATION PROTEIN 167"/>
    <property type="match status" value="1"/>
</dbReference>
<dbReference type="EMBL" id="KV454012">
    <property type="protein sequence ID" value="ODV97161.1"/>
    <property type="molecule type" value="Genomic_DNA"/>
</dbReference>
<feature type="compositionally biased region" description="Basic and acidic residues" evidence="1">
    <location>
        <begin position="389"/>
        <end position="403"/>
    </location>
</feature>
<dbReference type="GO" id="GO:0006897">
    <property type="term" value="P:endocytosis"/>
    <property type="evidence" value="ECO:0007669"/>
    <property type="project" value="InterPro"/>
</dbReference>
<name>A0A1E4TZI8_PACTA</name>
<protein>
    <recommendedName>
        <fullName evidence="4">BAR domain-containing protein</fullName>
    </recommendedName>
</protein>
<dbReference type="GO" id="GO:0031097">
    <property type="term" value="C:medial cortex"/>
    <property type="evidence" value="ECO:0007669"/>
    <property type="project" value="TreeGrafter"/>
</dbReference>
<dbReference type="SUPFAM" id="SSF103657">
    <property type="entry name" value="BAR/IMD domain-like"/>
    <property type="match status" value="1"/>
</dbReference>
<dbReference type="InterPro" id="IPR046982">
    <property type="entry name" value="BIN3/RVS161-like"/>
</dbReference>
<reference evidence="3" key="1">
    <citation type="submission" date="2016-05" db="EMBL/GenBank/DDBJ databases">
        <title>Comparative genomics of biotechnologically important yeasts.</title>
        <authorList>
            <consortium name="DOE Joint Genome Institute"/>
            <person name="Riley R."/>
            <person name="Haridas S."/>
            <person name="Wolfe K.H."/>
            <person name="Lopes M.R."/>
            <person name="Hittinger C.T."/>
            <person name="Goker M."/>
            <person name="Salamov A."/>
            <person name="Wisecaver J."/>
            <person name="Long T.M."/>
            <person name="Aerts A.L."/>
            <person name="Barry K."/>
            <person name="Choi C."/>
            <person name="Clum A."/>
            <person name="Coughlan A.Y."/>
            <person name="Deshpande S."/>
            <person name="Douglass A.P."/>
            <person name="Hanson S.J."/>
            <person name="Klenk H.-P."/>
            <person name="Labutti K."/>
            <person name="Lapidus A."/>
            <person name="Lindquist E."/>
            <person name="Lipzen A."/>
            <person name="Meier-Kolthoff J.P."/>
            <person name="Ohm R.A."/>
            <person name="Otillar R.P."/>
            <person name="Pangilinan J."/>
            <person name="Peng Y."/>
            <person name="Rokas A."/>
            <person name="Rosa C.A."/>
            <person name="Scheuner C."/>
            <person name="Sibirny A.A."/>
            <person name="Slot J.C."/>
            <person name="Stielow J.B."/>
            <person name="Sun H."/>
            <person name="Kurtzman C.P."/>
            <person name="Blackwell M."/>
            <person name="Grigoriev I.V."/>
            <person name="Jeffries T.W."/>
        </authorList>
    </citation>
    <scope>NUCLEOTIDE SEQUENCE [LARGE SCALE GENOMIC DNA]</scope>
    <source>
        <strain evidence="3">NRRL Y-2460</strain>
    </source>
</reference>
<dbReference type="AlphaFoldDB" id="A0A1E4TZI8"/>
<organism evidence="2 3">
    <name type="scientific">Pachysolen tannophilus NRRL Y-2460</name>
    <dbReference type="NCBI Taxonomy" id="669874"/>
    <lineage>
        <taxon>Eukaryota</taxon>
        <taxon>Fungi</taxon>
        <taxon>Dikarya</taxon>
        <taxon>Ascomycota</taxon>
        <taxon>Saccharomycotina</taxon>
        <taxon>Pichiomycetes</taxon>
        <taxon>Pachysolenaceae</taxon>
        <taxon>Pachysolen</taxon>
    </lineage>
</organism>
<dbReference type="PANTHER" id="PTHR47174">
    <property type="entry name" value="BRIDGING INTEGRATOR 3"/>
    <property type="match status" value="1"/>
</dbReference>
<dbReference type="GO" id="GO:0097320">
    <property type="term" value="P:plasma membrane tubulation"/>
    <property type="evidence" value="ECO:0007669"/>
    <property type="project" value="TreeGrafter"/>
</dbReference>
<dbReference type="GO" id="GO:0043332">
    <property type="term" value="C:mating projection tip"/>
    <property type="evidence" value="ECO:0007669"/>
    <property type="project" value="TreeGrafter"/>
</dbReference>
<dbReference type="GO" id="GO:0008289">
    <property type="term" value="F:lipid binding"/>
    <property type="evidence" value="ECO:0007669"/>
    <property type="project" value="TreeGrafter"/>
</dbReference>
<feature type="compositionally biased region" description="Polar residues" evidence="1">
    <location>
        <begin position="343"/>
        <end position="368"/>
    </location>
</feature>
<feature type="region of interest" description="Disordered" evidence="1">
    <location>
        <begin position="389"/>
        <end position="419"/>
    </location>
</feature>
<dbReference type="Gene3D" id="1.20.1270.60">
    <property type="entry name" value="Arfaptin homology (AH) domain/BAR domain"/>
    <property type="match status" value="1"/>
</dbReference>
<dbReference type="STRING" id="669874.A0A1E4TZI8"/>
<proteinExistence type="predicted"/>
<gene>
    <name evidence="2" type="ORF">PACTADRAFT_15652</name>
</gene>
<dbReference type="GO" id="GO:0030479">
    <property type="term" value="C:actin cortical patch"/>
    <property type="evidence" value="ECO:0007669"/>
    <property type="project" value="TreeGrafter"/>
</dbReference>
<dbReference type="Proteomes" id="UP000094236">
    <property type="component" value="Unassembled WGS sequence"/>
</dbReference>
<accession>A0A1E4TZI8</accession>
<feature type="region of interest" description="Disordered" evidence="1">
    <location>
        <begin position="326"/>
        <end position="368"/>
    </location>
</feature>
<dbReference type="GO" id="GO:0051666">
    <property type="term" value="P:actin cortical patch localization"/>
    <property type="evidence" value="ECO:0007669"/>
    <property type="project" value="InterPro"/>
</dbReference>
<dbReference type="InterPro" id="IPR027267">
    <property type="entry name" value="AH/BAR_dom_sf"/>
</dbReference>
<evidence type="ECO:0000313" key="3">
    <source>
        <dbReference type="Proteomes" id="UP000094236"/>
    </source>
</evidence>